<proteinExistence type="predicted"/>
<dbReference type="Proteomes" id="UP000297239">
    <property type="component" value="Unassembled WGS sequence"/>
</dbReference>
<dbReference type="AlphaFoldDB" id="A0A6N4Q184"/>
<keyword evidence="1" id="KW-0472">Membrane</keyword>
<reference evidence="2" key="1">
    <citation type="journal article" date="2019" name="PLoS Negl. Trop. Dis.">
        <title>Revisiting the worldwide diversity of Leptospira species in the environment.</title>
        <authorList>
            <person name="Vincent A.T."/>
            <person name="Schiettekatte O."/>
            <person name="Bourhy P."/>
            <person name="Veyrier F.J."/>
            <person name="Picardeau M."/>
        </authorList>
    </citation>
    <scope>NUCLEOTIDE SEQUENCE [LARGE SCALE GENOMIC DNA]</scope>
    <source>
        <strain evidence="2">201800293</strain>
    </source>
</reference>
<evidence type="ECO:0000313" key="3">
    <source>
        <dbReference type="Proteomes" id="UP000297239"/>
    </source>
</evidence>
<evidence type="ECO:0000256" key="1">
    <source>
        <dbReference type="SAM" id="Phobius"/>
    </source>
</evidence>
<keyword evidence="1" id="KW-0812">Transmembrane</keyword>
<gene>
    <name evidence="2" type="ORF">EHQ18_08265</name>
</gene>
<accession>A0A6N4Q184</accession>
<protein>
    <submittedName>
        <fullName evidence="2">Uncharacterized protein</fullName>
    </submittedName>
</protein>
<dbReference type="OrthoDB" id="9945979at2"/>
<name>A0A6N4Q184_9LEPT</name>
<dbReference type="RefSeq" id="WP_135681195.1">
    <property type="nucleotide sequence ID" value="NZ_RQFF01000018.1"/>
</dbReference>
<comment type="caution">
    <text evidence="2">The sequence shown here is derived from an EMBL/GenBank/DDBJ whole genome shotgun (WGS) entry which is preliminary data.</text>
</comment>
<dbReference type="EMBL" id="RQFF01000018">
    <property type="protein sequence ID" value="TGK71117.1"/>
    <property type="molecule type" value="Genomic_DNA"/>
</dbReference>
<keyword evidence="1" id="KW-1133">Transmembrane helix</keyword>
<keyword evidence="3" id="KW-1185">Reference proteome</keyword>
<organism evidence="2 3">
    <name type="scientific">Leptospira kanakyensis</name>
    <dbReference type="NCBI Taxonomy" id="2484968"/>
    <lineage>
        <taxon>Bacteria</taxon>
        <taxon>Pseudomonadati</taxon>
        <taxon>Spirochaetota</taxon>
        <taxon>Spirochaetia</taxon>
        <taxon>Leptospirales</taxon>
        <taxon>Leptospiraceae</taxon>
        <taxon>Leptospira</taxon>
    </lineage>
</organism>
<feature type="transmembrane region" description="Helical" evidence="1">
    <location>
        <begin position="20"/>
        <end position="46"/>
    </location>
</feature>
<sequence>MIITKLRKLIADNPLSQYVIYNYIINPIIGSIFTFIILTLFIPLVYKKKFFKFLKYNIDAQKIITNKNCDRNIPKNNIRRIYPLLNTFHCTQFTNTGSGTETYTCKKYILENVNILISNFENNTSLEFPLEFEKSLNTDFSFLDLIQGENKYLKLKLDLLQELDSRKIYYSVGYDQIFFIENLTNKYKVKSIFYNFGSIYHINFLKSFNNINEAQTFIEKIENLCIK</sequence>
<evidence type="ECO:0000313" key="2">
    <source>
        <dbReference type="EMBL" id="TGK71117.1"/>
    </source>
</evidence>